<evidence type="ECO:0000256" key="1">
    <source>
        <dbReference type="ARBA" id="ARBA00007637"/>
    </source>
</evidence>
<dbReference type="InterPro" id="IPR036291">
    <property type="entry name" value="NAD(P)-bd_dom_sf"/>
</dbReference>
<dbReference type="SUPFAM" id="SSF51735">
    <property type="entry name" value="NAD(P)-binding Rossmann-fold domains"/>
    <property type="match status" value="1"/>
</dbReference>
<gene>
    <name evidence="5" type="primary">gmd</name>
    <name evidence="5" type="ORF">NRB56_33260</name>
</gene>
<dbReference type="RefSeq" id="WP_153343181.1">
    <property type="nucleotide sequence ID" value="NZ_WEGI01000007.1"/>
</dbReference>
<dbReference type="AlphaFoldDB" id="A0A7K0DPR5"/>
<dbReference type="PANTHER" id="PTHR43103">
    <property type="entry name" value="NUCLEOSIDE-DIPHOSPHATE-SUGAR EPIMERASE"/>
    <property type="match status" value="1"/>
</dbReference>
<dbReference type="PANTHER" id="PTHR43103:SF5">
    <property type="entry name" value="4-EPIMERASE, PUTATIVE (AFU_ORTHOLOGUE AFUA_7G00360)-RELATED"/>
    <property type="match status" value="1"/>
</dbReference>
<accession>A0A7K0DPR5</accession>
<dbReference type="Pfam" id="PF01370">
    <property type="entry name" value="Epimerase"/>
    <property type="match status" value="1"/>
</dbReference>
<dbReference type="Proteomes" id="UP000431401">
    <property type="component" value="Unassembled WGS sequence"/>
</dbReference>
<dbReference type="InterPro" id="IPR001509">
    <property type="entry name" value="Epimerase_deHydtase"/>
</dbReference>
<evidence type="ECO:0000313" key="5">
    <source>
        <dbReference type="EMBL" id="MQY27743.1"/>
    </source>
</evidence>
<evidence type="ECO:0000313" key="6">
    <source>
        <dbReference type="Proteomes" id="UP000431401"/>
    </source>
</evidence>
<dbReference type="GO" id="GO:0008446">
    <property type="term" value="F:GDP-mannose 4,6-dehydratase activity"/>
    <property type="evidence" value="ECO:0007669"/>
    <property type="project" value="UniProtKB-EC"/>
</dbReference>
<name>A0A7K0DPR5_9NOCA</name>
<keyword evidence="6" id="KW-1185">Reference proteome</keyword>
<dbReference type="Gene3D" id="3.40.50.720">
    <property type="entry name" value="NAD(P)-binding Rossmann-like Domain"/>
    <property type="match status" value="1"/>
</dbReference>
<evidence type="ECO:0000256" key="2">
    <source>
        <dbReference type="ARBA" id="ARBA00023002"/>
    </source>
</evidence>
<organism evidence="5 6">
    <name type="scientific">Nocardia aurantia</name>
    <dbReference type="NCBI Taxonomy" id="2585199"/>
    <lineage>
        <taxon>Bacteria</taxon>
        <taxon>Bacillati</taxon>
        <taxon>Actinomycetota</taxon>
        <taxon>Actinomycetes</taxon>
        <taxon>Mycobacteriales</taxon>
        <taxon>Nocardiaceae</taxon>
        <taxon>Nocardia</taxon>
    </lineage>
</organism>
<dbReference type="GO" id="GO:0016491">
    <property type="term" value="F:oxidoreductase activity"/>
    <property type="evidence" value="ECO:0007669"/>
    <property type="project" value="UniProtKB-KW"/>
</dbReference>
<dbReference type="EC" id="4.2.1.47" evidence="5"/>
<keyword evidence="2" id="KW-0560">Oxidoreductase</keyword>
<sequence>MSTAPQSSDSNGSRPDTVLVTGAFGLVGAATVRRLLDEGYRVAATDLDVPANRRVARKLGDPHLSAHWADLTDPNQVDDLISTVAPTAIVHLAGIIPPQCYRHPGLSRAVNVDATASLLRAAGNLAAAPRFVQASSIAVYGPRNPHRHNDILTPDTPIRPVDVYGTHKAEAEALVRAAPLEWVILRLGGVMTTTGGLAVNTDMLHFQAALPADGRIQTVDVRDVATAFAAALTTPAVREIFLIAGDSSHRQQQHQVRDSVAAALGLIDAFPPARPGNPDNDEAWFATDWVDTDRSHRVLAFQHHSWPDMLDEIRAKVGPLHHLLRPAAPLARVWLNWLSPYHGDHRTYADPWNAIRPRLGNSLTQPEQH</sequence>
<protein>
    <submittedName>
        <fullName evidence="5">GDP-mannose 4,6-dehydratase</fullName>
        <ecNumber evidence="5">4.2.1.47</ecNumber>
    </submittedName>
</protein>
<evidence type="ECO:0000259" key="4">
    <source>
        <dbReference type="Pfam" id="PF01370"/>
    </source>
</evidence>
<keyword evidence="5" id="KW-0456">Lyase</keyword>
<comment type="caution">
    <text evidence="5">The sequence shown here is derived from an EMBL/GenBank/DDBJ whole genome shotgun (WGS) entry which is preliminary data.</text>
</comment>
<dbReference type="OrthoDB" id="4373834at2"/>
<reference evidence="5 6" key="1">
    <citation type="submission" date="2019-10" db="EMBL/GenBank/DDBJ databases">
        <title>Nocardia macrotermitis sp. nov. and Nocardia aurantia sp. nov., isolated from the gut of fungus growing-termite Macrotermes natalensis.</title>
        <authorList>
            <person name="Benndorf R."/>
            <person name="Schwitalla J."/>
            <person name="Martin K."/>
            <person name="De Beer W."/>
            <person name="Kaster A.-K."/>
            <person name="Vollmers J."/>
            <person name="Poulsen M."/>
            <person name="Beemelmanns C."/>
        </authorList>
    </citation>
    <scope>NUCLEOTIDE SEQUENCE [LARGE SCALE GENOMIC DNA]</scope>
    <source>
        <strain evidence="5 6">RB56</strain>
    </source>
</reference>
<comment type="similarity">
    <text evidence="1">Belongs to the NAD(P)-dependent epimerase/dehydratase family.</text>
</comment>
<feature type="domain" description="NAD-dependent epimerase/dehydratase" evidence="4">
    <location>
        <begin position="18"/>
        <end position="234"/>
    </location>
</feature>
<keyword evidence="3" id="KW-0520">NAD</keyword>
<dbReference type="EMBL" id="WEGI01000007">
    <property type="protein sequence ID" value="MQY27743.1"/>
    <property type="molecule type" value="Genomic_DNA"/>
</dbReference>
<proteinExistence type="inferred from homology"/>
<evidence type="ECO:0000256" key="3">
    <source>
        <dbReference type="ARBA" id="ARBA00023027"/>
    </source>
</evidence>